<proteinExistence type="inferred from homology"/>
<keyword evidence="4" id="KW-0274">FAD</keyword>
<dbReference type="Gene3D" id="3.50.50.100">
    <property type="match status" value="2"/>
</dbReference>
<comment type="caution">
    <text evidence="7">The sequence shown here is derived from an EMBL/GenBank/DDBJ whole genome shotgun (WGS) entry which is preliminary data.</text>
</comment>
<name>A0ABS2ZP20_9BACL</name>
<organism evidence="7 8">
    <name type="scientific">Fictibacillus nanhaiensis</name>
    <dbReference type="NCBI Taxonomy" id="742169"/>
    <lineage>
        <taxon>Bacteria</taxon>
        <taxon>Bacillati</taxon>
        <taxon>Bacillota</taxon>
        <taxon>Bacilli</taxon>
        <taxon>Bacillales</taxon>
        <taxon>Fictibacillaceae</taxon>
        <taxon>Fictibacillus</taxon>
    </lineage>
</organism>
<feature type="domain" description="FAD/NAD(P)-binding" evidence="6">
    <location>
        <begin position="126"/>
        <end position="274"/>
    </location>
</feature>
<dbReference type="InterPro" id="IPR051169">
    <property type="entry name" value="NADH-Q_oxidoreductase"/>
</dbReference>
<evidence type="ECO:0000313" key="8">
    <source>
        <dbReference type="Proteomes" id="UP001296923"/>
    </source>
</evidence>
<comment type="cofactor">
    <cofactor evidence="1">
        <name>FAD</name>
        <dbReference type="ChEBI" id="CHEBI:57692"/>
    </cofactor>
</comment>
<dbReference type="InterPro" id="IPR036188">
    <property type="entry name" value="FAD/NAD-bd_sf"/>
</dbReference>
<dbReference type="InterPro" id="IPR023753">
    <property type="entry name" value="FAD/NAD-binding_dom"/>
</dbReference>
<keyword evidence="5" id="KW-0560">Oxidoreductase</keyword>
<keyword evidence="8" id="KW-1185">Reference proteome</keyword>
<dbReference type="PANTHER" id="PTHR42913:SF9">
    <property type="entry name" value="SLR1591 PROTEIN"/>
    <property type="match status" value="1"/>
</dbReference>
<protein>
    <submittedName>
        <fullName evidence="7">FAD-dependent oxidoreductase</fullName>
    </submittedName>
</protein>
<evidence type="ECO:0000256" key="2">
    <source>
        <dbReference type="ARBA" id="ARBA00005272"/>
    </source>
</evidence>
<sequence>MTKLLLIGGGHAHLSILRSLSHEKISDLEVTLITSSKFQYYSGMFSGFTEGLYKEEEIRIDLESLCDCASVTLIEDTIISFDPLQKVLLGFSGGIYSFDVISFDMEPWTTSELISTSELIPKHHVIEEIKKVRTSNAPVIIGDHLAAIELALSISTWRKKHNMSKPVTYISSTSLLHSYGVNATNKIRKIAHDHNLVFYENERVKEVNDIYVLTDKGTKIQYSILLPITGAKASSLFKQALLPVDSKGFLLVDDTLQNDEYPYVFGAGNCVTISEYMDLEKSDFHATKQGTILWRNIKRFISGRPLERYTPRSNFFSILSTGEQQGLIIYKNRTFHGKWVWNLKHYIDLKYVKKHIR</sequence>
<evidence type="ECO:0000256" key="3">
    <source>
        <dbReference type="ARBA" id="ARBA00022630"/>
    </source>
</evidence>
<reference evidence="7 8" key="1">
    <citation type="submission" date="2021-01" db="EMBL/GenBank/DDBJ databases">
        <title>Genome Sequencing of Type Strains.</title>
        <authorList>
            <person name="Lemaire J.F."/>
            <person name="Inderbitzin P."/>
            <person name="Collins S.B."/>
            <person name="Wespe N."/>
            <person name="Knight-Connoni V."/>
        </authorList>
    </citation>
    <scope>NUCLEOTIDE SEQUENCE [LARGE SCALE GENOMIC DNA]</scope>
    <source>
        <strain evidence="7 8">DSM 23009</strain>
    </source>
</reference>
<keyword evidence="3" id="KW-0285">Flavoprotein</keyword>
<accession>A0ABS2ZP20</accession>
<comment type="similarity">
    <text evidence="2">Belongs to the NADH dehydrogenase family.</text>
</comment>
<dbReference type="RefSeq" id="WP_205725641.1">
    <property type="nucleotide sequence ID" value="NZ_JAFHKR010000039.1"/>
</dbReference>
<dbReference type="Proteomes" id="UP001296923">
    <property type="component" value="Unassembled WGS sequence"/>
</dbReference>
<evidence type="ECO:0000259" key="6">
    <source>
        <dbReference type="Pfam" id="PF07992"/>
    </source>
</evidence>
<dbReference type="Pfam" id="PF07992">
    <property type="entry name" value="Pyr_redox_2"/>
    <property type="match status" value="1"/>
</dbReference>
<dbReference type="SUPFAM" id="SSF51905">
    <property type="entry name" value="FAD/NAD(P)-binding domain"/>
    <property type="match status" value="2"/>
</dbReference>
<evidence type="ECO:0000256" key="4">
    <source>
        <dbReference type="ARBA" id="ARBA00022827"/>
    </source>
</evidence>
<dbReference type="EMBL" id="JAFHKR010000039">
    <property type="protein sequence ID" value="MBN3554619.1"/>
    <property type="molecule type" value="Genomic_DNA"/>
</dbReference>
<dbReference type="PANTHER" id="PTHR42913">
    <property type="entry name" value="APOPTOSIS-INDUCING FACTOR 1"/>
    <property type="match status" value="1"/>
</dbReference>
<evidence type="ECO:0000313" key="7">
    <source>
        <dbReference type="EMBL" id="MBN3554619.1"/>
    </source>
</evidence>
<evidence type="ECO:0000256" key="5">
    <source>
        <dbReference type="ARBA" id="ARBA00023002"/>
    </source>
</evidence>
<gene>
    <name evidence="7" type="ORF">JYA63_10105</name>
</gene>
<evidence type="ECO:0000256" key="1">
    <source>
        <dbReference type="ARBA" id="ARBA00001974"/>
    </source>
</evidence>